<evidence type="ECO:0000256" key="1">
    <source>
        <dbReference type="ARBA" id="ARBA00004370"/>
    </source>
</evidence>
<dbReference type="GO" id="GO:0006887">
    <property type="term" value="P:exocytosis"/>
    <property type="evidence" value="ECO:0007669"/>
    <property type="project" value="TreeGrafter"/>
</dbReference>
<dbReference type="PANTHER" id="PTHR45716:SF5">
    <property type="entry name" value="SYNAPTOTAGMIN-LIKE PROTEIN 2"/>
    <property type="match status" value="1"/>
</dbReference>
<feature type="compositionally biased region" description="Polar residues" evidence="4">
    <location>
        <begin position="79"/>
        <end position="97"/>
    </location>
</feature>
<dbReference type="OrthoDB" id="195679at2759"/>
<dbReference type="SMART" id="SM00239">
    <property type="entry name" value="C2"/>
    <property type="match status" value="2"/>
</dbReference>
<dbReference type="Pfam" id="PF00168">
    <property type="entry name" value="C2"/>
    <property type="match status" value="2"/>
</dbReference>
<dbReference type="InterPro" id="IPR043567">
    <property type="entry name" value="SYTL1-5_C2B"/>
</dbReference>
<dbReference type="PROSITE" id="PS50004">
    <property type="entry name" value="C2"/>
    <property type="match status" value="1"/>
</dbReference>
<evidence type="ECO:0000256" key="4">
    <source>
        <dbReference type="SAM" id="MobiDB-lite"/>
    </source>
</evidence>
<keyword evidence="3" id="KW-0472">Membrane</keyword>
<organism evidence="6 7">
    <name type="scientific">Albula glossodonta</name>
    <name type="common">roundjaw bonefish</name>
    <dbReference type="NCBI Taxonomy" id="121402"/>
    <lineage>
        <taxon>Eukaryota</taxon>
        <taxon>Metazoa</taxon>
        <taxon>Chordata</taxon>
        <taxon>Craniata</taxon>
        <taxon>Vertebrata</taxon>
        <taxon>Euteleostomi</taxon>
        <taxon>Actinopterygii</taxon>
        <taxon>Neopterygii</taxon>
        <taxon>Teleostei</taxon>
        <taxon>Albuliformes</taxon>
        <taxon>Albulidae</taxon>
        <taxon>Albula</taxon>
    </lineage>
</organism>
<reference evidence="6" key="1">
    <citation type="thesis" date="2021" institute="BYU ScholarsArchive" country="Provo, UT, USA">
        <title>Applications of and Algorithms for Genome Assembly and Genomic Analyses with an Emphasis on Marine Teleosts.</title>
        <authorList>
            <person name="Pickett B.D."/>
        </authorList>
    </citation>
    <scope>NUCLEOTIDE SEQUENCE</scope>
    <source>
        <strain evidence="6">HI-2016</strain>
    </source>
</reference>
<proteinExistence type="predicted"/>
<feature type="domain" description="C2" evidence="5">
    <location>
        <begin position="126"/>
        <end position="250"/>
    </location>
</feature>
<accession>A0A8T2PDX3</accession>
<dbReference type="CDD" id="cd04020">
    <property type="entry name" value="C2B_SLP_1-2-3-4"/>
    <property type="match status" value="1"/>
</dbReference>
<dbReference type="PANTHER" id="PTHR45716">
    <property type="entry name" value="BITESIZE, ISOFORM I"/>
    <property type="match status" value="1"/>
</dbReference>
<dbReference type="Proteomes" id="UP000824540">
    <property type="component" value="Unassembled WGS sequence"/>
</dbReference>
<evidence type="ECO:0000256" key="2">
    <source>
        <dbReference type="ARBA" id="ARBA00022737"/>
    </source>
</evidence>
<evidence type="ECO:0000259" key="5">
    <source>
        <dbReference type="PROSITE" id="PS50004"/>
    </source>
</evidence>
<dbReference type="Gene3D" id="2.60.40.150">
    <property type="entry name" value="C2 domain"/>
    <property type="match status" value="2"/>
</dbReference>
<dbReference type="SUPFAM" id="SSF49562">
    <property type="entry name" value="C2 domain (Calcium/lipid-binding domain, CaLB)"/>
    <property type="match status" value="2"/>
</dbReference>
<dbReference type="GO" id="GO:0070382">
    <property type="term" value="C:exocytic vesicle"/>
    <property type="evidence" value="ECO:0007669"/>
    <property type="project" value="TreeGrafter"/>
</dbReference>
<name>A0A8T2PDX3_9TELE</name>
<dbReference type="EMBL" id="JAFBMS010000006">
    <property type="protein sequence ID" value="KAG9351533.1"/>
    <property type="molecule type" value="Genomic_DNA"/>
</dbReference>
<evidence type="ECO:0000313" key="7">
    <source>
        <dbReference type="Proteomes" id="UP000824540"/>
    </source>
</evidence>
<dbReference type="AlphaFoldDB" id="A0A8T2PDX3"/>
<keyword evidence="2" id="KW-0677">Repeat</keyword>
<evidence type="ECO:0000313" key="6">
    <source>
        <dbReference type="EMBL" id="KAG9351533.1"/>
    </source>
</evidence>
<keyword evidence="7" id="KW-1185">Reference proteome</keyword>
<protein>
    <recommendedName>
        <fullName evidence="5">C2 domain-containing protein</fullName>
    </recommendedName>
</protein>
<dbReference type="GO" id="GO:0005886">
    <property type="term" value="C:plasma membrane"/>
    <property type="evidence" value="ECO:0007669"/>
    <property type="project" value="TreeGrafter"/>
</dbReference>
<dbReference type="InterPro" id="IPR000008">
    <property type="entry name" value="C2_dom"/>
</dbReference>
<dbReference type="FunFam" id="2.60.40.150:FF:000006">
    <property type="entry name" value="Synaptotagmin-like 5, isoform CRA_a"/>
    <property type="match status" value="1"/>
</dbReference>
<gene>
    <name evidence="6" type="ORF">JZ751_022784</name>
</gene>
<sequence length="386" mass="43711">MEGEPQDDKEFREYDLLDRECETFLDEEDDACKLGTVSSVPAPPSSSFSDPEQMKKLSTSVPAFLQEENDGRDSDSETESSFHTGRQRRTGSASTNFSTSSGMASMSSVSGSVMSIYSGDFGNVEVKGTIQFAINYVQKLGEFHIFVVQCKDLAVADPRKNRSDPYVKSYLLPDKAKLGKRKTTVKKKTLSPTYNEILRYRVDMETLKSQTLNLSVWHNDTFGKNSFLGEVDVDLSRWDFRNTQMNDFTLKPKRRDSAGPAFPAPELSHSVLPDTSRKSRQKSRVLKRTSNPVFNHTMVFEGFRPEDLQEACVELTVWDHDRLNNHFLGGVRLGLGTGKSYGAVVDWMDSNSDEAMLWERMMDSHNEWVEDVLPLRMLIMARGMLK</sequence>
<feature type="region of interest" description="Disordered" evidence="4">
    <location>
        <begin position="34"/>
        <end position="104"/>
    </location>
</feature>
<dbReference type="InterPro" id="IPR035892">
    <property type="entry name" value="C2_domain_sf"/>
</dbReference>
<comment type="subcellular location">
    <subcellularLocation>
        <location evidence="1">Membrane</location>
    </subcellularLocation>
</comment>
<dbReference type="GO" id="GO:0042043">
    <property type="term" value="F:neurexin family protein binding"/>
    <property type="evidence" value="ECO:0007669"/>
    <property type="project" value="TreeGrafter"/>
</dbReference>
<evidence type="ECO:0000256" key="3">
    <source>
        <dbReference type="ARBA" id="ARBA00023136"/>
    </source>
</evidence>
<feature type="region of interest" description="Disordered" evidence="4">
    <location>
        <begin position="251"/>
        <end position="283"/>
    </location>
</feature>
<comment type="caution">
    <text evidence="6">The sequence shown here is derived from an EMBL/GenBank/DDBJ whole genome shotgun (WGS) entry which is preliminary data.</text>
</comment>